<reference evidence="2 3" key="1">
    <citation type="submission" date="2018-07" db="EMBL/GenBank/DDBJ databases">
        <title>Genomic Encyclopedia of Type Strains, Phase III (KMG-III): the genomes of soil and plant-associated and newly described type strains.</title>
        <authorList>
            <person name="Whitman W."/>
        </authorList>
    </citation>
    <scope>NUCLEOTIDE SEQUENCE [LARGE SCALE GENOMIC DNA]</scope>
    <source>
        <strain evidence="2 3">CECT 7287</strain>
    </source>
</reference>
<name>A0A3D9JQ91_9BACL</name>
<keyword evidence="3" id="KW-1185">Reference proteome</keyword>
<dbReference type="EMBL" id="QRDZ01000013">
    <property type="protein sequence ID" value="RED76120.1"/>
    <property type="molecule type" value="Genomic_DNA"/>
</dbReference>
<organism evidence="2 3">
    <name type="scientific">Cohnella phaseoli</name>
    <dbReference type="NCBI Taxonomy" id="456490"/>
    <lineage>
        <taxon>Bacteria</taxon>
        <taxon>Bacillati</taxon>
        <taxon>Bacillota</taxon>
        <taxon>Bacilli</taxon>
        <taxon>Bacillales</taxon>
        <taxon>Paenibacillaceae</taxon>
        <taxon>Cohnella</taxon>
    </lineage>
</organism>
<dbReference type="RefSeq" id="WP_116061921.1">
    <property type="nucleotide sequence ID" value="NZ_QRDZ01000013.1"/>
</dbReference>
<keyword evidence="1" id="KW-0175">Coiled coil</keyword>
<evidence type="ECO:0000313" key="3">
    <source>
        <dbReference type="Proteomes" id="UP000256977"/>
    </source>
</evidence>
<gene>
    <name evidence="2" type="ORF">DFP98_113181</name>
</gene>
<sequence>MKKNDVNKKIKELEKSLKAARDVAKCLAINLDAKDSKQELWASLVALEHIDYALDRLEKRDSIRVVV</sequence>
<dbReference type="AlphaFoldDB" id="A0A3D9JQ91"/>
<proteinExistence type="predicted"/>
<dbReference type="OrthoDB" id="9872771at2"/>
<dbReference type="Proteomes" id="UP000256977">
    <property type="component" value="Unassembled WGS sequence"/>
</dbReference>
<accession>A0A3D9JQ91</accession>
<evidence type="ECO:0000256" key="1">
    <source>
        <dbReference type="SAM" id="Coils"/>
    </source>
</evidence>
<protein>
    <submittedName>
        <fullName evidence="2">Uncharacterized protein</fullName>
    </submittedName>
</protein>
<comment type="caution">
    <text evidence="2">The sequence shown here is derived from an EMBL/GenBank/DDBJ whole genome shotgun (WGS) entry which is preliminary data.</text>
</comment>
<feature type="coiled-coil region" evidence="1">
    <location>
        <begin position="3"/>
        <end position="30"/>
    </location>
</feature>
<evidence type="ECO:0000313" key="2">
    <source>
        <dbReference type="EMBL" id="RED76120.1"/>
    </source>
</evidence>